<accession>A0A3S9IBR7</accession>
<dbReference type="InterPro" id="IPR007278">
    <property type="entry name" value="DUF397"/>
</dbReference>
<evidence type="ECO:0000259" key="1">
    <source>
        <dbReference type="Pfam" id="PF04149"/>
    </source>
</evidence>
<dbReference type="AlphaFoldDB" id="A0A3S9IBR7"/>
<sequence>MNPHAIWHKSSYSAGNGACVEVALIEGAVAVRDSKDTGLPVLAFTPQGWRAFLRAAGDDRPHRS</sequence>
<organism evidence="2 3">
    <name type="scientific">Streptomyces aquilus</name>
    <dbReference type="NCBI Taxonomy" id="2548456"/>
    <lineage>
        <taxon>Bacteria</taxon>
        <taxon>Bacillati</taxon>
        <taxon>Actinomycetota</taxon>
        <taxon>Actinomycetes</taxon>
        <taxon>Kitasatosporales</taxon>
        <taxon>Streptomycetaceae</taxon>
        <taxon>Streptomyces</taxon>
    </lineage>
</organism>
<reference evidence="2 3" key="1">
    <citation type="submission" date="2018-12" db="EMBL/GenBank/DDBJ databases">
        <authorList>
            <person name="Li K."/>
        </authorList>
    </citation>
    <scope>NUCLEOTIDE SEQUENCE [LARGE SCALE GENOMIC DNA]</scope>
    <source>
        <strain evidence="3">CR22</strain>
    </source>
</reference>
<evidence type="ECO:0000313" key="2">
    <source>
        <dbReference type="EMBL" id="AZP21768.1"/>
    </source>
</evidence>
<protein>
    <submittedName>
        <fullName evidence="2">DUF397 domain-containing protein</fullName>
    </submittedName>
</protein>
<dbReference type="Pfam" id="PF04149">
    <property type="entry name" value="DUF397"/>
    <property type="match status" value="1"/>
</dbReference>
<gene>
    <name evidence="2" type="ORF">EJC51_40215</name>
</gene>
<evidence type="ECO:0000313" key="3">
    <source>
        <dbReference type="Proteomes" id="UP000280197"/>
    </source>
</evidence>
<feature type="domain" description="DUF397" evidence="1">
    <location>
        <begin position="7"/>
        <end position="56"/>
    </location>
</feature>
<name>A0A3S9IBR7_9ACTN</name>
<dbReference type="Proteomes" id="UP000280197">
    <property type="component" value="Chromosome"/>
</dbReference>
<dbReference type="RefSeq" id="WP_126275590.1">
    <property type="nucleotide sequence ID" value="NZ_CP034463.1"/>
</dbReference>
<dbReference type="EMBL" id="CP034463">
    <property type="protein sequence ID" value="AZP21768.1"/>
    <property type="molecule type" value="Genomic_DNA"/>
</dbReference>
<proteinExistence type="predicted"/>
<dbReference type="KEGG" id="saqu:EJC51_40215"/>
<keyword evidence="3" id="KW-1185">Reference proteome</keyword>